<dbReference type="PROSITE" id="PS01149">
    <property type="entry name" value="PSI_RSU"/>
    <property type="match status" value="1"/>
</dbReference>
<comment type="caution">
    <text evidence="11">The sequence shown here is derived from an EMBL/GenBank/DDBJ whole genome shotgun (WGS) entry which is preliminary data.</text>
</comment>
<evidence type="ECO:0000256" key="3">
    <source>
        <dbReference type="ARBA" id="ARBA00022884"/>
    </source>
</evidence>
<evidence type="ECO:0000256" key="6">
    <source>
        <dbReference type="ARBA" id="ARBA00037383"/>
    </source>
</evidence>
<dbReference type="Gene3D" id="3.30.70.1560">
    <property type="entry name" value="Alpha-L RNA-binding motif"/>
    <property type="match status" value="1"/>
</dbReference>
<dbReference type="Pfam" id="PF00849">
    <property type="entry name" value="PseudoU_synth_2"/>
    <property type="match status" value="1"/>
</dbReference>
<dbReference type="CDD" id="cd00165">
    <property type="entry name" value="S4"/>
    <property type="match status" value="1"/>
</dbReference>
<dbReference type="FunFam" id="3.30.70.1560:FF:000001">
    <property type="entry name" value="Pseudouridine synthase"/>
    <property type="match status" value="1"/>
</dbReference>
<name>A0A545UAR1_9GAMM</name>
<dbReference type="SUPFAM" id="SSF55174">
    <property type="entry name" value="Alpha-L RNA-binding motif"/>
    <property type="match status" value="1"/>
</dbReference>
<feature type="region of interest" description="Disordered" evidence="9">
    <location>
        <begin position="256"/>
        <end position="278"/>
    </location>
</feature>
<dbReference type="AlphaFoldDB" id="A0A545UAR1"/>
<comment type="similarity">
    <text evidence="1 8">Belongs to the pseudouridine synthase RsuA family.</text>
</comment>
<dbReference type="InterPro" id="IPR006145">
    <property type="entry name" value="PsdUridine_synth_RsuA/RluA"/>
</dbReference>
<dbReference type="InterPro" id="IPR002942">
    <property type="entry name" value="S4_RNA-bd"/>
</dbReference>
<comment type="function">
    <text evidence="6">Responsible for synthesis of pseudouridine from uracil-2605 in 23S ribosomal RNA.</text>
</comment>
<dbReference type="GO" id="GO:0003723">
    <property type="term" value="F:RNA binding"/>
    <property type="evidence" value="ECO:0007669"/>
    <property type="project" value="UniProtKB-KW"/>
</dbReference>
<dbReference type="InterPro" id="IPR020094">
    <property type="entry name" value="TruA/RsuA/RluB/E/F_N"/>
</dbReference>
<sequence length="278" mass="32098">MISMENEKLQKIIAHAGLCSRREAETWIKAGRVSVNGSIAELGDRASGKDKIRVDGKILQVTAKEDFQRRMLAYHKPEGEICSRKDPQGRPTVFDNLPQVKNARWINVGRLDINTSGLMFFTNDGELANRLMHPTHQIMRKYAVRVRGQVTEEIIKKLTRGVELEDGYAKFESINDAGGEGSNHWYHVVLREGKNREVRRMWEAVETQVSRLHRIQYGSFELPRSLKRGRWSELDLKELGVFEELVGLKKSVSAKTLQQSNRKRQTNKRLKARKIHRR</sequence>
<dbReference type="InterPro" id="IPR050343">
    <property type="entry name" value="RsuA_PseudoU_synthase"/>
</dbReference>
<dbReference type="SMART" id="SM00363">
    <property type="entry name" value="S4"/>
    <property type="match status" value="1"/>
</dbReference>
<dbReference type="EMBL" id="VIKS01000010">
    <property type="protein sequence ID" value="TQV86562.1"/>
    <property type="molecule type" value="Genomic_DNA"/>
</dbReference>
<dbReference type="InterPro" id="IPR036986">
    <property type="entry name" value="S4_RNA-bd_sf"/>
</dbReference>
<dbReference type="Gene3D" id="3.10.290.10">
    <property type="entry name" value="RNA-binding S4 domain"/>
    <property type="match status" value="1"/>
</dbReference>
<dbReference type="InterPro" id="IPR018496">
    <property type="entry name" value="PsdUridine_synth_RsuA/RluB_CS"/>
</dbReference>
<dbReference type="EC" id="5.4.99.-" evidence="8"/>
<protein>
    <recommendedName>
        <fullName evidence="8">Pseudouridine synthase</fullName>
        <ecNumber evidence="8">5.4.99.-</ecNumber>
    </recommendedName>
</protein>
<dbReference type="FunFam" id="3.30.70.580:FF:000009">
    <property type="entry name" value="Pseudouridine synthase"/>
    <property type="match status" value="1"/>
</dbReference>
<dbReference type="InterPro" id="IPR020103">
    <property type="entry name" value="PsdUridine_synth_cat_dom_sf"/>
</dbReference>
<gene>
    <name evidence="11" type="primary">rluB</name>
    <name evidence="11" type="ORF">FLL46_16790</name>
</gene>
<evidence type="ECO:0000256" key="5">
    <source>
        <dbReference type="ARBA" id="ARBA00036944"/>
    </source>
</evidence>
<feature type="domain" description="RNA-binding S4" evidence="10">
    <location>
        <begin position="7"/>
        <end position="67"/>
    </location>
</feature>
<dbReference type="GO" id="GO:0005829">
    <property type="term" value="C:cytosol"/>
    <property type="evidence" value="ECO:0007669"/>
    <property type="project" value="UniProtKB-ARBA"/>
</dbReference>
<dbReference type="SUPFAM" id="SSF55120">
    <property type="entry name" value="Pseudouridine synthase"/>
    <property type="match status" value="1"/>
</dbReference>
<evidence type="ECO:0000256" key="8">
    <source>
        <dbReference type="RuleBase" id="RU003887"/>
    </source>
</evidence>
<dbReference type="GO" id="GO:0000455">
    <property type="term" value="P:enzyme-directed rRNA pseudouridine synthesis"/>
    <property type="evidence" value="ECO:0007669"/>
    <property type="project" value="UniProtKB-ARBA"/>
</dbReference>
<keyword evidence="3 7" id="KW-0694">RNA-binding</keyword>
<keyword evidence="4 8" id="KW-0413">Isomerase</keyword>
<evidence type="ECO:0000313" key="11">
    <source>
        <dbReference type="EMBL" id="TQV86562.1"/>
    </source>
</evidence>
<dbReference type="PANTHER" id="PTHR47683">
    <property type="entry name" value="PSEUDOURIDINE SYNTHASE FAMILY PROTEIN-RELATED"/>
    <property type="match status" value="1"/>
</dbReference>
<dbReference type="CDD" id="cd02556">
    <property type="entry name" value="PseudoU_synth_RluB"/>
    <property type="match status" value="1"/>
</dbReference>
<dbReference type="PANTHER" id="PTHR47683:SF3">
    <property type="entry name" value="RIBOSOMAL LARGE SUBUNIT PSEUDOURIDINE SYNTHASE B"/>
    <property type="match status" value="1"/>
</dbReference>
<keyword evidence="2" id="KW-0698">rRNA processing</keyword>
<evidence type="ECO:0000256" key="4">
    <source>
        <dbReference type="ARBA" id="ARBA00023235"/>
    </source>
</evidence>
<accession>A0A545UAR1</accession>
<dbReference type="Pfam" id="PF01479">
    <property type="entry name" value="S4"/>
    <property type="match status" value="1"/>
</dbReference>
<organism evidence="11 12">
    <name type="scientific">Aliikangiella coralliicola</name>
    <dbReference type="NCBI Taxonomy" id="2592383"/>
    <lineage>
        <taxon>Bacteria</taxon>
        <taxon>Pseudomonadati</taxon>
        <taxon>Pseudomonadota</taxon>
        <taxon>Gammaproteobacteria</taxon>
        <taxon>Oceanospirillales</taxon>
        <taxon>Pleioneaceae</taxon>
        <taxon>Aliikangiella</taxon>
    </lineage>
</organism>
<proteinExistence type="inferred from homology"/>
<evidence type="ECO:0000256" key="9">
    <source>
        <dbReference type="SAM" id="MobiDB-lite"/>
    </source>
</evidence>
<evidence type="ECO:0000259" key="10">
    <source>
        <dbReference type="SMART" id="SM00363"/>
    </source>
</evidence>
<dbReference type="OrthoDB" id="9807213at2"/>
<dbReference type="NCBIfam" id="NF007976">
    <property type="entry name" value="PRK10700.1"/>
    <property type="match status" value="1"/>
</dbReference>
<feature type="compositionally biased region" description="Basic residues" evidence="9">
    <location>
        <begin position="261"/>
        <end position="278"/>
    </location>
</feature>
<dbReference type="GO" id="GO:0160139">
    <property type="term" value="F:23S rRNA pseudouridine(2605) synthase activity"/>
    <property type="evidence" value="ECO:0007669"/>
    <property type="project" value="UniProtKB-EC"/>
</dbReference>
<dbReference type="PROSITE" id="PS50889">
    <property type="entry name" value="S4"/>
    <property type="match status" value="1"/>
</dbReference>
<dbReference type="Proteomes" id="UP000315439">
    <property type="component" value="Unassembled WGS sequence"/>
</dbReference>
<evidence type="ECO:0000256" key="2">
    <source>
        <dbReference type="ARBA" id="ARBA00022552"/>
    </source>
</evidence>
<dbReference type="FunFam" id="3.10.290.10:FF:000003">
    <property type="entry name" value="Pseudouridine synthase"/>
    <property type="match status" value="1"/>
</dbReference>
<reference evidence="11 12" key="1">
    <citation type="submission" date="2019-07" db="EMBL/GenBank/DDBJ databases">
        <title>Draft genome for Aliikangiella sp. M105.</title>
        <authorList>
            <person name="Wang G."/>
        </authorList>
    </citation>
    <scope>NUCLEOTIDE SEQUENCE [LARGE SCALE GENOMIC DNA]</scope>
    <source>
        <strain evidence="11 12">M105</strain>
    </source>
</reference>
<dbReference type="NCBIfam" id="TIGR00093">
    <property type="entry name" value="pseudouridine synthase"/>
    <property type="match status" value="1"/>
</dbReference>
<evidence type="ECO:0000256" key="1">
    <source>
        <dbReference type="ARBA" id="ARBA00008348"/>
    </source>
</evidence>
<dbReference type="Gene3D" id="3.30.70.580">
    <property type="entry name" value="Pseudouridine synthase I, catalytic domain, N-terminal subdomain"/>
    <property type="match status" value="1"/>
</dbReference>
<keyword evidence="12" id="KW-1185">Reference proteome</keyword>
<comment type="catalytic activity">
    <reaction evidence="5">
        <text>uridine(2605) in 23S rRNA = pseudouridine(2605) in 23S rRNA</text>
        <dbReference type="Rhea" id="RHEA:42520"/>
        <dbReference type="Rhea" id="RHEA-COMP:10095"/>
        <dbReference type="Rhea" id="RHEA-COMP:10096"/>
        <dbReference type="ChEBI" id="CHEBI:65314"/>
        <dbReference type="ChEBI" id="CHEBI:65315"/>
        <dbReference type="EC" id="5.4.99.22"/>
    </reaction>
</comment>
<evidence type="ECO:0000256" key="7">
    <source>
        <dbReference type="PROSITE-ProRule" id="PRU00182"/>
    </source>
</evidence>
<dbReference type="InterPro" id="IPR000748">
    <property type="entry name" value="PsdUridine_synth_RsuA/RluB/E/F"/>
</dbReference>
<evidence type="ECO:0000313" key="12">
    <source>
        <dbReference type="Proteomes" id="UP000315439"/>
    </source>
</evidence>
<dbReference type="InterPro" id="IPR042092">
    <property type="entry name" value="PsdUridine_s_RsuA/RluB/E/F_cat"/>
</dbReference>